<dbReference type="PANTHER" id="PTHR33908">
    <property type="entry name" value="MANNOSYLTRANSFERASE YKCB-RELATED"/>
    <property type="match status" value="1"/>
</dbReference>
<dbReference type="RefSeq" id="WP_279845338.1">
    <property type="nucleotide sequence ID" value="NZ_JARVXG010000048.1"/>
</dbReference>
<feature type="transmembrane region" description="Helical" evidence="8">
    <location>
        <begin position="387"/>
        <end position="407"/>
    </location>
</feature>
<keyword evidence="5 8" id="KW-0812">Transmembrane</keyword>
<dbReference type="PATRIC" id="fig|2162.9.peg.2061"/>
<feature type="transmembrane region" description="Helical" evidence="8">
    <location>
        <begin position="119"/>
        <end position="139"/>
    </location>
</feature>
<keyword evidence="2" id="KW-1003">Cell membrane</keyword>
<dbReference type="AlphaFoldDB" id="A0A090I4T4"/>
<feature type="transmembrane region" description="Helical" evidence="8">
    <location>
        <begin position="146"/>
        <end position="163"/>
    </location>
</feature>
<evidence type="ECO:0000259" key="9">
    <source>
        <dbReference type="Pfam" id="PF13231"/>
    </source>
</evidence>
<dbReference type="InterPro" id="IPR038731">
    <property type="entry name" value="RgtA/B/C-like"/>
</dbReference>
<feature type="transmembrane region" description="Helical" evidence="8">
    <location>
        <begin position="450"/>
        <end position="469"/>
    </location>
</feature>
<dbReference type="GO" id="GO:0008610">
    <property type="term" value="P:lipid biosynthetic process"/>
    <property type="evidence" value="ECO:0007669"/>
    <property type="project" value="UniProtKB-ARBA"/>
</dbReference>
<name>A0A090I4T4_METFO</name>
<organism evidence="10">
    <name type="scientific">Methanobacterium formicicum</name>
    <dbReference type="NCBI Taxonomy" id="2162"/>
    <lineage>
        <taxon>Archaea</taxon>
        <taxon>Methanobacteriati</taxon>
        <taxon>Methanobacteriota</taxon>
        <taxon>Methanomada group</taxon>
        <taxon>Methanobacteria</taxon>
        <taxon>Methanobacteriales</taxon>
        <taxon>Methanobacteriaceae</taxon>
        <taxon>Methanobacterium</taxon>
    </lineage>
</organism>
<dbReference type="Pfam" id="PF13231">
    <property type="entry name" value="PMT_2"/>
    <property type="match status" value="1"/>
</dbReference>
<feature type="transmembrane region" description="Helical" evidence="8">
    <location>
        <begin position="413"/>
        <end position="430"/>
    </location>
</feature>
<evidence type="ECO:0000256" key="8">
    <source>
        <dbReference type="SAM" id="Phobius"/>
    </source>
</evidence>
<protein>
    <submittedName>
        <fullName evidence="10">Putative membrane protein</fullName>
    </submittedName>
</protein>
<keyword evidence="7 8" id="KW-0472">Membrane</keyword>
<feature type="transmembrane region" description="Helical" evidence="8">
    <location>
        <begin position="299"/>
        <end position="320"/>
    </location>
</feature>
<feature type="transmembrane region" description="Helical" evidence="8">
    <location>
        <begin position="169"/>
        <end position="202"/>
    </location>
</feature>
<evidence type="ECO:0000313" key="10">
    <source>
        <dbReference type="EMBL" id="CEA14324.1"/>
    </source>
</evidence>
<keyword evidence="4" id="KW-0808">Transferase</keyword>
<feature type="domain" description="Glycosyltransferase RgtA/B/C/D-like" evidence="9">
    <location>
        <begin position="73"/>
        <end position="222"/>
    </location>
</feature>
<dbReference type="EMBL" id="LN515531">
    <property type="protein sequence ID" value="CEA14324.1"/>
    <property type="molecule type" value="Genomic_DNA"/>
</dbReference>
<accession>A0A090I4T4</accession>
<gene>
    <name evidence="10" type="ORF">DSM1535_2000</name>
</gene>
<evidence type="ECO:0000256" key="4">
    <source>
        <dbReference type="ARBA" id="ARBA00022679"/>
    </source>
</evidence>
<feature type="transmembrane region" description="Helical" evidence="8">
    <location>
        <begin position="93"/>
        <end position="113"/>
    </location>
</feature>
<dbReference type="PANTHER" id="PTHR33908:SF11">
    <property type="entry name" value="MEMBRANE PROTEIN"/>
    <property type="match status" value="1"/>
</dbReference>
<dbReference type="KEGG" id="mfi:DSM1535_2000"/>
<evidence type="ECO:0000256" key="6">
    <source>
        <dbReference type="ARBA" id="ARBA00022989"/>
    </source>
</evidence>
<evidence type="ECO:0000256" key="5">
    <source>
        <dbReference type="ARBA" id="ARBA00022692"/>
    </source>
</evidence>
<dbReference type="GO" id="GO:0005886">
    <property type="term" value="C:plasma membrane"/>
    <property type="evidence" value="ECO:0007669"/>
    <property type="project" value="UniProtKB-SubCell"/>
</dbReference>
<feature type="transmembrane region" description="Helical" evidence="8">
    <location>
        <begin position="214"/>
        <end position="235"/>
    </location>
</feature>
<evidence type="ECO:0000256" key="7">
    <source>
        <dbReference type="ARBA" id="ARBA00023136"/>
    </source>
</evidence>
<sequence>MDRAQDNGSFFDKLGELLHQPLTILILITGVLVAYLLKVQIKIGVPYWDVFNYLNNALHFANMGSSGVVNHLPPLIPVVTSLVFRMGYVSVDVIFLISGLIFILGVIGLYLLLKERFDPTKSLAGSLIFISLPVIMAWAVSGGIDLPGVVFSIWALYFLVIGLNKDSKFLFLVLPLLVVSLLTRYTAGLIVVPMIFYILANLNQVKEILHMKKKVILGILIELGVLLAIFTYFILQLDTSALFGLFFDVVTSSSSGVEDVAYNSNLLYFLQNSLNYISLGPVQGTYRQLLNPSEGIPSVVAYMIAIISVMGISSYIYRVLSTGKENDISRANLANLGKLIVVLVLFMGLVLSFYNKSLILSEIFLLVLVYLLYRFMARGKFVVDSKLALDLMFLSWFGAYFIFHGILPFKVDRYFITMAPAFTYFIILGLSQFMGELKPRIKGLNSKSGWIYLMVALICLSSATATYIGHTPQKTFTVDINNASEWIKGYDPGYSSKVIGSDYPNAVTWYLHQDTTGAYPKNYNNTEEFADYLQENGVYYYFDSNKSHPNLQGYHIIKTFGVVAIYEKTTP</sequence>
<evidence type="ECO:0000256" key="1">
    <source>
        <dbReference type="ARBA" id="ARBA00004651"/>
    </source>
</evidence>
<evidence type="ECO:0000256" key="3">
    <source>
        <dbReference type="ARBA" id="ARBA00022676"/>
    </source>
</evidence>
<keyword evidence="6 8" id="KW-1133">Transmembrane helix</keyword>
<keyword evidence="3" id="KW-0328">Glycosyltransferase</keyword>
<comment type="subcellular location">
    <subcellularLocation>
        <location evidence="1">Cell membrane</location>
        <topology evidence="1">Multi-pass membrane protein</topology>
    </subcellularLocation>
</comment>
<evidence type="ECO:0000256" key="2">
    <source>
        <dbReference type="ARBA" id="ARBA00022475"/>
    </source>
</evidence>
<feature type="transmembrane region" description="Helical" evidence="8">
    <location>
        <begin position="357"/>
        <end position="375"/>
    </location>
</feature>
<feature type="transmembrane region" description="Helical" evidence="8">
    <location>
        <begin position="332"/>
        <end position="351"/>
    </location>
</feature>
<proteinExistence type="predicted"/>
<feature type="transmembrane region" description="Helical" evidence="8">
    <location>
        <begin position="17"/>
        <end position="37"/>
    </location>
</feature>
<dbReference type="InterPro" id="IPR050297">
    <property type="entry name" value="LipidA_mod_glycosyltrf_83"/>
</dbReference>
<reference evidence="10" key="1">
    <citation type="submission" date="2014-08" db="EMBL/GenBank/DDBJ databases">
        <authorList>
            <person name="Wibberg D."/>
        </authorList>
    </citation>
    <scope>NUCLEOTIDE SEQUENCE</scope>
</reference>
<dbReference type="GO" id="GO:0016763">
    <property type="term" value="F:pentosyltransferase activity"/>
    <property type="evidence" value="ECO:0007669"/>
    <property type="project" value="TreeGrafter"/>
</dbReference>